<evidence type="ECO:0000313" key="2">
    <source>
        <dbReference type="Proteomes" id="UP000593571"/>
    </source>
</evidence>
<dbReference type="AlphaFoldDB" id="A0A7J8BSN1"/>
<dbReference type="Proteomes" id="UP000593571">
    <property type="component" value="Unassembled WGS sequence"/>
</dbReference>
<keyword evidence="2" id="KW-1185">Reference proteome</keyword>
<evidence type="ECO:0000313" key="1">
    <source>
        <dbReference type="EMBL" id="KAF6401461.1"/>
    </source>
</evidence>
<proteinExistence type="predicted"/>
<gene>
    <name evidence="1" type="ORF">HJG63_009562</name>
</gene>
<sequence>MWKIAFCLWGMTSHEQSAFRCYRTYSTQQCRRRNESLQMMHRGEVFRDKVEIVKTTLLEHLLCAKPFAHLDMVKCKILQFHYKRIVFTENSYSDMGLRRAKTVTSVGSSRKRERFLFTSFRSSPVLSTQLAEPRPDLTSFTQSQSQERHQSLTSCEWCLARAVAWEPQAWASPQTPSLYLIKGCWTSRSAFLGPIFLACEMG</sequence>
<protein>
    <submittedName>
        <fullName evidence="1">Uncharacterized protein</fullName>
    </submittedName>
</protein>
<name>A0A7J8BSN1_ROUAE</name>
<organism evidence="1 2">
    <name type="scientific">Rousettus aegyptiacus</name>
    <name type="common">Egyptian fruit bat</name>
    <name type="synonym">Pteropus aegyptiacus</name>
    <dbReference type="NCBI Taxonomy" id="9407"/>
    <lineage>
        <taxon>Eukaryota</taxon>
        <taxon>Metazoa</taxon>
        <taxon>Chordata</taxon>
        <taxon>Craniata</taxon>
        <taxon>Vertebrata</taxon>
        <taxon>Euteleostomi</taxon>
        <taxon>Mammalia</taxon>
        <taxon>Eutheria</taxon>
        <taxon>Laurasiatheria</taxon>
        <taxon>Chiroptera</taxon>
        <taxon>Yinpterochiroptera</taxon>
        <taxon>Pteropodoidea</taxon>
        <taxon>Pteropodidae</taxon>
        <taxon>Rousettinae</taxon>
        <taxon>Rousettus</taxon>
    </lineage>
</organism>
<accession>A0A7J8BSN1</accession>
<comment type="caution">
    <text evidence="1">The sequence shown here is derived from an EMBL/GenBank/DDBJ whole genome shotgun (WGS) entry which is preliminary data.</text>
</comment>
<dbReference type="EMBL" id="JACASE010000016">
    <property type="protein sequence ID" value="KAF6401461.1"/>
    <property type="molecule type" value="Genomic_DNA"/>
</dbReference>
<reference evidence="1 2" key="1">
    <citation type="journal article" date="2020" name="Nature">
        <title>Six reference-quality genomes reveal evolution of bat adaptations.</title>
        <authorList>
            <person name="Jebb D."/>
            <person name="Huang Z."/>
            <person name="Pippel M."/>
            <person name="Hughes G.M."/>
            <person name="Lavrichenko K."/>
            <person name="Devanna P."/>
            <person name="Winkler S."/>
            <person name="Jermiin L.S."/>
            <person name="Skirmuntt E.C."/>
            <person name="Katzourakis A."/>
            <person name="Burkitt-Gray L."/>
            <person name="Ray D.A."/>
            <person name="Sullivan K.A.M."/>
            <person name="Roscito J.G."/>
            <person name="Kirilenko B.M."/>
            <person name="Davalos L.M."/>
            <person name="Corthals A.P."/>
            <person name="Power M.L."/>
            <person name="Jones G."/>
            <person name="Ransome R.D."/>
            <person name="Dechmann D.K.N."/>
            <person name="Locatelli A.G."/>
            <person name="Puechmaille S.J."/>
            <person name="Fedrigo O."/>
            <person name="Jarvis E.D."/>
            <person name="Hiller M."/>
            <person name="Vernes S.C."/>
            <person name="Myers E.W."/>
            <person name="Teeling E.C."/>
        </authorList>
    </citation>
    <scope>NUCLEOTIDE SEQUENCE [LARGE SCALE GENOMIC DNA]</scope>
    <source>
        <strain evidence="1">MRouAeg1</strain>
        <tissue evidence="1">Muscle</tissue>
    </source>
</reference>